<name>A0A3S4E7U6_SEROD</name>
<sequence>MSKTGANSVSDCAIALVGYRVSNRSSFMSQRCGRVPTPMVYAVQAVGDIRLPPGYNVTSIGFDQANETGDQLLTIR</sequence>
<proteinExistence type="predicted"/>
<accession>A0A3S4E7U6</accession>
<dbReference type="AlphaFoldDB" id="A0A3S4E7U6"/>
<evidence type="ECO:0000313" key="2">
    <source>
        <dbReference type="Proteomes" id="UP000281391"/>
    </source>
</evidence>
<protein>
    <submittedName>
        <fullName evidence="1">Uncharacterized protein</fullName>
    </submittedName>
</protein>
<organism evidence="1 2">
    <name type="scientific">Serratia odorifera</name>
    <dbReference type="NCBI Taxonomy" id="618"/>
    <lineage>
        <taxon>Bacteria</taxon>
        <taxon>Pseudomonadati</taxon>
        <taxon>Pseudomonadota</taxon>
        <taxon>Gammaproteobacteria</taxon>
        <taxon>Enterobacterales</taxon>
        <taxon>Yersiniaceae</taxon>
        <taxon>Serratia</taxon>
    </lineage>
</organism>
<gene>
    <name evidence="1" type="ORF">NCTC11214_05651</name>
</gene>
<evidence type="ECO:0000313" key="1">
    <source>
        <dbReference type="EMBL" id="VDZ65801.1"/>
    </source>
</evidence>
<reference evidence="1 2" key="1">
    <citation type="submission" date="2018-12" db="EMBL/GenBank/DDBJ databases">
        <authorList>
            <consortium name="Pathogen Informatics"/>
        </authorList>
    </citation>
    <scope>NUCLEOTIDE SEQUENCE [LARGE SCALE GENOMIC DNA]</scope>
    <source>
        <strain evidence="1 2">NCTC11214</strain>
    </source>
</reference>
<dbReference type="Proteomes" id="UP000281391">
    <property type="component" value="Chromosome"/>
</dbReference>
<dbReference type="EMBL" id="LR134117">
    <property type="protein sequence ID" value="VDZ65801.1"/>
    <property type="molecule type" value="Genomic_DNA"/>
</dbReference>
<dbReference type="KEGG" id="sof:NCTC11214_05651"/>